<reference evidence="1 2" key="1">
    <citation type="submission" date="2020-08" db="EMBL/GenBank/DDBJ databases">
        <title>Sequencing the genomes of 1000 actinobacteria strains.</title>
        <authorList>
            <person name="Klenk H.-P."/>
        </authorList>
    </citation>
    <scope>NUCLEOTIDE SEQUENCE [LARGE SCALE GENOMIC DNA]</scope>
    <source>
        <strain evidence="1 2">DSM 46659</strain>
    </source>
</reference>
<dbReference type="Proteomes" id="UP000546642">
    <property type="component" value="Unassembled WGS sequence"/>
</dbReference>
<name>A0A7W9YKT4_9ACTN</name>
<accession>A0A7W9YKT4</accession>
<dbReference type="AlphaFoldDB" id="A0A7W9YKT4"/>
<comment type="caution">
    <text evidence="1">The sequence shown here is derived from an EMBL/GenBank/DDBJ whole genome shotgun (WGS) entry which is preliminary data.</text>
</comment>
<organism evidence="1 2">
    <name type="scientific">Nocardiopsis mwathae</name>
    <dbReference type="NCBI Taxonomy" id="1472723"/>
    <lineage>
        <taxon>Bacteria</taxon>
        <taxon>Bacillati</taxon>
        <taxon>Actinomycetota</taxon>
        <taxon>Actinomycetes</taxon>
        <taxon>Streptosporangiales</taxon>
        <taxon>Nocardiopsidaceae</taxon>
        <taxon>Nocardiopsis</taxon>
    </lineage>
</organism>
<dbReference type="RefSeq" id="WP_184077788.1">
    <property type="nucleotide sequence ID" value="NZ_JACHDS010000001.1"/>
</dbReference>
<protein>
    <submittedName>
        <fullName evidence="1">Uncharacterized protein</fullName>
    </submittedName>
</protein>
<evidence type="ECO:0000313" key="1">
    <source>
        <dbReference type="EMBL" id="MBB6174012.1"/>
    </source>
</evidence>
<evidence type="ECO:0000313" key="2">
    <source>
        <dbReference type="Proteomes" id="UP000546642"/>
    </source>
</evidence>
<proteinExistence type="predicted"/>
<keyword evidence="2" id="KW-1185">Reference proteome</keyword>
<sequence length="73" mass="8224">MAPTPAGEAATAYVERFPDFSESALSAYRFYRFRPHRMKIFNESALGSGVFVTARVSPSKIAWERTDVYDEGN</sequence>
<dbReference type="EMBL" id="JACHDS010000001">
    <property type="protein sequence ID" value="MBB6174012.1"/>
    <property type="molecule type" value="Genomic_DNA"/>
</dbReference>
<gene>
    <name evidence="1" type="ORF">HNR23_004072</name>
</gene>